<gene>
    <name evidence="1" type="ORF">BpHYR1_050093</name>
</gene>
<reference evidence="1 2" key="1">
    <citation type="journal article" date="2018" name="Sci. Rep.">
        <title>Genomic signatures of local adaptation to the degree of environmental predictability in rotifers.</title>
        <authorList>
            <person name="Franch-Gras L."/>
            <person name="Hahn C."/>
            <person name="Garcia-Roger E.M."/>
            <person name="Carmona M.J."/>
            <person name="Serra M."/>
            <person name="Gomez A."/>
        </authorList>
    </citation>
    <scope>NUCLEOTIDE SEQUENCE [LARGE SCALE GENOMIC DNA]</scope>
    <source>
        <strain evidence="1">HYR1</strain>
    </source>
</reference>
<keyword evidence="2" id="KW-1185">Reference proteome</keyword>
<dbReference type="AlphaFoldDB" id="A0A3M7QVL1"/>
<proteinExistence type="predicted"/>
<evidence type="ECO:0000313" key="1">
    <source>
        <dbReference type="EMBL" id="RNA15372.1"/>
    </source>
</evidence>
<accession>A0A3M7QVL1</accession>
<comment type="caution">
    <text evidence="1">The sequence shown here is derived from an EMBL/GenBank/DDBJ whole genome shotgun (WGS) entry which is preliminary data.</text>
</comment>
<dbReference type="EMBL" id="REGN01004970">
    <property type="protein sequence ID" value="RNA15372.1"/>
    <property type="molecule type" value="Genomic_DNA"/>
</dbReference>
<protein>
    <submittedName>
        <fullName evidence="1">Uncharacterized protein</fullName>
    </submittedName>
</protein>
<organism evidence="1 2">
    <name type="scientific">Brachionus plicatilis</name>
    <name type="common">Marine rotifer</name>
    <name type="synonym">Brachionus muelleri</name>
    <dbReference type="NCBI Taxonomy" id="10195"/>
    <lineage>
        <taxon>Eukaryota</taxon>
        <taxon>Metazoa</taxon>
        <taxon>Spiralia</taxon>
        <taxon>Gnathifera</taxon>
        <taxon>Rotifera</taxon>
        <taxon>Eurotatoria</taxon>
        <taxon>Monogononta</taxon>
        <taxon>Pseudotrocha</taxon>
        <taxon>Ploima</taxon>
        <taxon>Brachionidae</taxon>
        <taxon>Brachionus</taxon>
    </lineage>
</organism>
<dbReference type="Proteomes" id="UP000276133">
    <property type="component" value="Unassembled WGS sequence"/>
</dbReference>
<evidence type="ECO:0000313" key="2">
    <source>
        <dbReference type="Proteomes" id="UP000276133"/>
    </source>
</evidence>
<name>A0A3M7QVL1_BRAPC</name>
<sequence length="77" mass="9100">MELIYGIILTAILNTKQKIPEFNNPTCLFRILKKDNSNKYFLVREIFEDIAFKNMFNIQNFNPLVPCVNCQNLVHSY</sequence>